<gene>
    <name evidence="1" type="ORF">Tci_932030</name>
</gene>
<evidence type="ECO:0000313" key="1">
    <source>
        <dbReference type="EMBL" id="GFD60061.1"/>
    </source>
</evidence>
<accession>A0A699XT17</accession>
<reference evidence="1" key="1">
    <citation type="journal article" date="2019" name="Sci. Rep.">
        <title>Draft genome of Tanacetum cinerariifolium, the natural source of mosquito coil.</title>
        <authorList>
            <person name="Yamashiro T."/>
            <person name="Shiraishi A."/>
            <person name="Satake H."/>
            <person name="Nakayama K."/>
        </authorList>
    </citation>
    <scope>NUCLEOTIDE SEQUENCE</scope>
</reference>
<sequence length="81" mass="8101">GRCHWGLVAGARAAAHRLRPHGVPVFCGAAAVSAGAAAAGAAGLWVVQPGGGGGAGHAPRRQPRAAVAKWALRCALHHFRL</sequence>
<feature type="non-terminal residue" evidence="1">
    <location>
        <position position="81"/>
    </location>
</feature>
<proteinExistence type="predicted"/>
<organism evidence="1">
    <name type="scientific">Tanacetum cinerariifolium</name>
    <name type="common">Dalmatian daisy</name>
    <name type="synonym">Chrysanthemum cinerariifolium</name>
    <dbReference type="NCBI Taxonomy" id="118510"/>
    <lineage>
        <taxon>Eukaryota</taxon>
        <taxon>Viridiplantae</taxon>
        <taxon>Streptophyta</taxon>
        <taxon>Embryophyta</taxon>
        <taxon>Tracheophyta</taxon>
        <taxon>Spermatophyta</taxon>
        <taxon>Magnoliopsida</taxon>
        <taxon>eudicotyledons</taxon>
        <taxon>Gunneridae</taxon>
        <taxon>Pentapetalae</taxon>
        <taxon>asterids</taxon>
        <taxon>campanulids</taxon>
        <taxon>Asterales</taxon>
        <taxon>Asteraceae</taxon>
        <taxon>Asteroideae</taxon>
        <taxon>Anthemideae</taxon>
        <taxon>Anthemidinae</taxon>
        <taxon>Tanacetum</taxon>
    </lineage>
</organism>
<comment type="caution">
    <text evidence="1">The sequence shown here is derived from an EMBL/GenBank/DDBJ whole genome shotgun (WGS) entry which is preliminary data.</text>
</comment>
<dbReference type="EMBL" id="BKCJ011872971">
    <property type="protein sequence ID" value="GFD60061.1"/>
    <property type="molecule type" value="Genomic_DNA"/>
</dbReference>
<name>A0A699XT17_TANCI</name>
<dbReference type="AlphaFoldDB" id="A0A699XT17"/>
<feature type="non-terminal residue" evidence="1">
    <location>
        <position position="1"/>
    </location>
</feature>
<protein>
    <submittedName>
        <fullName evidence="1">Uncharacterized protein</fullName>
    </submittedName>
</protein>